<comment type="caution">
    <text evidence="1">The sequence shown here is derived from an EMBL/GenBank/DDBJ whole genome shotgun (WGS) entry which is preliminary data.</text>
</comment>
<accession>A0A8K0W6B2</accession>
<dbReference type="OrthoDB" id="5057591at2759"/>
<dbReference type="EMBL" id="JAGPXF010000008">
    <property type="protein sequence ID" value="KAH7233102.1"/>
    <property type="molecule type" value="Genomic_DNA"/>
</dbReference>
<dbReference type="AlphaFoldDB" id="A0A8K0W6B2"/>
<evidence type="ECO:0000313" key="2">
    <source>
        <dbReference type="Proteomes" id="UP000813427"/>
    </source>
</evidence>
<dbReference type="Proteomes" id="UP000813427">
    <property type="component" value="Unassembled WGS sequence"/>
</dbReference>
<name>A0A8K0W6B2_9HYPO</name>
<keyword evidence="2" id="KW-1185">Reference proteome</keyword>
<protein>
    <submittedName>
        <fullName evidence="1">Uncharacterized protein</fullName>
    </submittedName>
</protein>
<sequence length="83" mass="9213">MTPANLSLMPARWGGCISTNASTQKGVTRSPDPHVPDFSPAAAEGMTVLAWRWFESGHHHWKDADGYGIPRLAELVQEWLDRV</sequence>
<organism evidence="1 2">
    <name type="scientific">Fusarium tricinctum</name>
    <dbReference type="NCBI Taxonomy" id="61284"/>
    <lineage>
        <taxon>Eukaryota</taxon>
        <taxon>Fungi</taxon>
        <taxon>Dikarya</taxon>
        <taxon>Ascomycota</taxon>
        <taxon>Pezizomycotina</taxon>
        <taxon>Sordariomycetes</taxon>
        <taxon>Hypocreomycetidae</taxon>
        <taxon>Hypocreales</taxon>
        <taxon>Nectriaceae</taxon>
        <taxon>Fusarium</taxon>
        <taxon>Fusarium tricinctum species complex</taxon>
    </lineage>
</organism>
<proteinExistence type="predicted"/>
<gene>
    <name evidence="1" type="ORF">BKA59DRAFT_487667</name>
</gene>
<evidence type="ECO:0000313" key="1">
    <source>
        <dbReference type="EMBL" id="KAH7233102.1"/>
    </source>
</evidence>
<reference evidence="1" key="1">
    <citation type="journal article" date="2021" name="Nat. Commun.">
        <title>Genetic determinants of endophytism in the Arabidopsis root mycobiome.</title>
        <authorList>
            <person name="Mesny F."/>
            <person name="Miyauchi S."/>
            <person name="Thiergart T."/>
            <person name="Pickel B."/>
            <person name="Atanasova L."/>
            <person name="Karlsson M."/>
            <person name="Huettel B."/>
            <person name="Barry K.W."/>
            <person name="Haridas S."/>
            <person name="Chen C."/>
            <person name="Bauer D."/>
            <person name="Andreopoulos W."/>
            <person name="Pangilinan J."/>
            <person name="LaButti K."/>
            <person name="Riley R."/>
            <person name="Lipzen A."/>
            <person name="Clum A."/>
            <person name="Drula E."/>
            <person name="Henrissat B."/>
            <person name="Kohler A."/>
            <person name="Grigoriev I.V."/>
            <person name="Martin F.M."/>
            <person name="Hacquard S."/>
        </authorList>
    </citation>
    <scope>NUCLEOTIDE SEQUENCE</scope>
    <source>
        <strain evidence="1">MPI-SDFR-AT-0068</strain>
    </source>
</reference>